<organism evidence="6 7">
    <name type="scientific">Kaistia soli DSM 19436</name>
    <dbReference type="NCBI Taxonomy" id="1122133"/>
    <lineage>
        <taxon>Bacteria</taxon>
        <taxon>Pseudomonadati</taxon>
        <taxon>Pseudomonadota</taxon>
        <taxon>Alphaproteobacteria</taxon>
        <taxon>Hyphomicrobiales</taxon>
        <taxon>Kaistiaceae</taxon>
        <taxon>Kaistia</taxon>
    </lineage>
</organism>
<dbReference type="InterPro" id="IPR038156">
    <property type="entry name" value="PCS_N_sf"/>
</dbReference>
<dbReference type="GO" id="GO:0046872">
    <property type="term" value="F:metal ion binding"/>
    <property type="evidence" value="ECO:0007669"/>
    <property type="project" value="UniProtKB-KW"/>
</dbReference>
<dbReference type="InterPro" id="IPR038765">
    <property type="entry name" value="Papain-like_cys_pep_sf"/>
</dbReference>
<accession>A0A1M4ZES6</accession>
<evidence type="ECO:0000256" key="2">
    <source>
        <dbReference type="ARBA" id="ARBA00022539"/>
    </source>
</evidence>
<dbReference type="PROSITE" id="PS51443">
    <property type="entry name" value="PCS"/>
    <property type="match status" value="1"/>
</dbReference>
<dbReference type="GO" id="GO:0010038">
    <property type="term" value="P:response to metal ion"/>
    <property type="evidence" value="ECO:0007669"/>
    <property type="project" value="InterPro"/>
</dbReference>
<evidence type="ECO:0000259" key="5">
    <source>
        <dbReference type="PROSITE" id="PS51443"/>
    </source>
</evidence>
<dbReference type="GO" id="GO:0016756">
    <property type="term" value="F:glutathione gamma-glutamylcysteinyltransferase activity"/>
    <property type="evidence" value="ECO:0007669"/>
    <property type="project" value="UniProtKB-EC"/>
</dbReference>
<dbReference type="STRING" id="1122133.SAMN02745157_1797"/>
<reference evidence="6 7" key="1">
    <citation type="submission" date="2016-11" db="EMBL/GenBank/DDBJ databases">
        <authorList>
            <person name="Jaros S."/>
            <person name="Januszkiewicz K."/>
            <person name="Wedrychowicz H."/>
        </authorList>
    </citation>
    <scope>NUCLEOTIDE SEQUENCE [LARGE SCALE GENOMIC DNA]</scope>
    <source>
        <strain evidence="6 7">DSM 19436</strain>
    </source>
</reference>
<dbReference type="Proteomes" id="UP000184485">
    <property type="component" value="Unassembled WGS sequence"/>
</dbReference>
<feature type="domain" description="Peptidase C83" evidence="5">
    <location>
        <begin position="18"/>
        <end position="243"/>
    </location>
</feature>
<dbReference type="EC" id="2.3.2.15" evidence="1"/>
<dbReference type="PANTHER" id="PTHR33447:SF20">
    <property type="entry name" value="GLUTATHIONE GAMMA-GLUTAMYLCYSTEINYLTRANSFERASE"/>
    <property type="match status" value="1"/>
</dbReference>
<dbReference type="PANTHER" id="PTHR33447">
    <property type="entry name" value="GLUTATHIONE GAMMA-GLUTAMYLCYSTEINYLTRANSFERASE"/>
    <property type="match status" value="1"/>
</dbReference>
<gene>
    <name evidence="6" type="ORF">SAMN02745157_1797</name>
</gene>
<keyword evidence="7" id="KW-1185">Reference proteome</keyword>
<evidence type="ECO:0000256" key="1">
    <source>
        <dbReference type="ARBA" id="ARBA00012468"/>
    </source>
</evidence>
<sequence length="243" mass="26680">MSFRRLASRSLIAAMLVGLTGYGFAETLALPPSMVSASSEEGEALLVEAEAREAYFPLVDNFVTQKTQSFCGVASMTMVFNAMALPAPEVPEYKPFRTFTQDNVLDDRTEAVVPRATIERMGMTLDQLGAAIATKPVIAAVHHAGDTNLDAFRSEARAYLADEDRFVIVNYLRKAMGQETGGHISPLAAYDAEQDRFLILDVARYKYPPVWVKAADLFAAMNTPDKDNGNRTRGYVLVAKKND</sequence>
<dbReference type="InterPro" id="IPR040409">
    <property type="entry name" value="PCS-like"/>
</dbReference>
<evidence type="ECO:0000313" key="6">
    <source>
        <dbReference type="EMBL" id="SHF16478.1"/>
    </source>
</evidence>
<dbReference type="Pfam" id="PF05023">
    <property type="entry name" value="Phytochelatin"/>
    <property type="match status" value="1"/>
</dbReference>
<dbReference type="SUPFAM" id="SSF54001">
    <property type="entry name" value="Cysteine proteinases"/>
    <property type="match status" value="1"/>
</dbReference>
<dbReference type="Gene3D" id="3.90.70.30">
    <property type="entry name" value="Phytochelatin synthase, N-terminal domain"/>
    <property type="match status" value="1"/>
</dbReference>
<evidence type="ECO:0000256" key="3">
    <source>
        <dbReference type="ARBA" id="ARBA00022679"/>
    </source>
</evidence>
<dbReference type="InterPro" id="IPR007719">
    <property type="entry name" value="PCS_N"/>
</dbReference>
<evidence type="ECO:0000256" key="4">
    <source>
        <dbReference type="ARBA" id="ARBA00022723"/>
    </source>
</evidence>
<dbReference type="AlphaFoldDB" id="A0A1M4ZES6"/>
<dbReference type="EMBL" id="FQUP01000001">
    <property type="protein sequence ID" value="SHF16478.1"/>
    <property type="molecule type" value="Genomic_DNA"/>
</dbReference>
<keyword evidence="4" id="KW-0479">Metal-binding</keyword>
<evidence type="ECO:0000313" key="7">
    <source>
        <dbReference type="Proteomes" id="UP000184485"/>
    </source>
</evidence>
<keyword evidence="2" id="KW-0104">Cadmium</keyword>
<name>A0A1M4ZES6_9HYPH</name>
<dbReference type="RefSeq" id="WP_073052304.1">
    <property type="nucleotide sequence ID" value="NZ_FQUP01000001.1"/>
</dbReference>
<keyword evidence="3" id="KW-0808">Transferase</keyword>
<dbReference type="GO" id="GO:0046938">
    <property type="term" value="P:phytochelatin biosynthetic process"/>
    <property type="evidence" value="ECO:0007669"/>
    <property type="project" value="InterPro"/>
</dbReference>
<protein>
    <recommendedName>
        <fullName evidence="1">glutathione gamma-glutamylcysteinyltransferase</fullName>
        <ecNumber evidence="1">2.3.2.15</ecNumber>
    </recommendedName>
</protein>
<proteinExistence type="predicted"/>